<keyword evidence="1" id="KW-0812">Transmembrane</keyword>
<reference evidence="3" key="1">
    <citation type="submission" date="2014-10" db="EMBL/GenBank/DDBJ databases">
        <authorList>
            <person name="Kuske C.R."/>
            <person name="Challacombe J.F."/>
            <person name="Daligault H.E."/>
            <person name="Davenport K.W."/>
            <person name="Johnson S.L."/>
            <person name="Siddaramappa S."/>
            <person name="Petersen J.M."/>
        </authorList>
    </citation>
    <scope>NUCLEOTIDE SEQUENCE [LARGE SCALE GENOMIC DNA]</scope>
    <source>
        <strain evidence="3">CA97-1460</strain>
    </source>
</reference>
<dbReference type="EMBL" id="CP009654">
    <property type="protein sequence ID" value="APC97918.1"/>
    <property type="molecule type" value="Genomic_DNA"/>
</dbReference>
<feature type="transmembrane region" description="Helical" evidence="1">
    <location>
        <begin position="85"/>
        <end position="101"/>
    </location>
</feature>
<evidence type="ECO:0000256" key="1">
    <source>
        <dbReference type="SAM" id="Phobius"/>
    </source>
</evidence>
<dbReference type="AlphaFoldDB" id="A0A1J0KWC7"/>
<keyword evidence="1" id="KW-0472">Membrane</keyword>
<evidence type="ECO:0008006" key="4">
    <source>
        <dbReference type="Google" id="ProtNLM"/>
    </source>
</evidence>
<dbReference type="STRING" id="1542390.KX01_1251"/>
<protein>
    <recommendedName>
        <fullName evidence="4">DUF1634 domain-containing protein</fullName>
    </recommendedName>
</protein>
<evidence type="ECO:0000313" key="3">
    <source>
        <dbReference type="Proteomes" id="UP000182521"/>
    </source>
</evidence>
<dbReference type="InterPro" id="IPR012861">
    <property type="entry name" value="DUF1634"/>
</dbReference>
<proteinExistence type="predicted"/>
<evidence type="ECO:0000313" key="2">
    <source>
        <dbReference type="EMBL" id="APC97918.1"/>
    </source>
</evidence>
<accession>A0A1J0KWC7</accession>
<dbReference type="Pfam" id="PF07843">
    <property type="entry name" value="DUF1634"/>
    <property type="match status" value="1"/>
</dbReference>
<name>A0A1J0KWC7_9GAMM</name>
<feature type="transmembrane region" description="Helical" evidence="1">
    <location>
        <begin position="57"/>
        <end position="78"/>
    </location>
</feature>
<sequence length="102" mass="11745">MNMDKNKVVIFILKLNLWLALIICFIGFIGLSIEIIHNGNYSYIFAENLFSTHIMEAGILLLLVMPITRVVLEFIFFIKNKNYEYIIICLLLFAIVVASIVC</sequence>
<dbReference type="Proteomes" id="UP000182521">
    <property type="component" value="Chromosome"/>
</dbReference>
<gene>
    <name evidence="2" type="ORF">KX01_1251</name>
</gene>
<organism evidence="2 3">
    <name type="scientific">Francisella frigiditurris</name>
    <dbReference type="NCBI Taxonomy" id="1542390"/>
    <lineage>
        <taxon>Bacteria</taxon>
        <taxon>Pseudomonadati</taxon>
        <taxon>Pseudomonadota</taxon>
        <taxon>Gammaproteobacteria</taxon>
        <taxon>Thiotrichales</taxon>
        <taxon>Francisellaceae</taxon>
        <taxon>Francisella</taxon>
    </lineage>
</organism>
<keyword evidence="1" id="KW-1133">Transmembrane helix</keyword>
<dbReference type="OrthoDB" id="5605766at2"/>
<feature type="transmembrane region" description="Helical" evidence="1">
    <location>
        <begin position="12"/>
        <end position="37"/>
    </location>
</feature>
<keyword evidence="3" id="KW-1185">Reference proteome</keyword>
<dbReference type="KEGG" id="frc:KX01_1251"/>